<comment type="caution">
    <text evidence="1">The sequence shown here is derived from an EMBL/GenBank/DDBJ whole genome shotgun (WGS) entry which is preliminary data.</text>
</comment>
<reference evidence="2" key="1">
    <citation type="journal article" date="2019" name="Int. J. Syst. Evol. Microbiol.">
        <title>The Global Catalogue of Microorganisms (GCM) 10K type strain sequencing project: providing services to taxonomists for standard genome sequencing and annotation.</title>
        <authorList>
            <consortium name="The Broad Institute Genomics Platform"/>
            <consortium name="The Broad Institute Genome Sequencing Center for Infectious Disease"/>
            <person name="Wu L."/>
            <person name="Ma J."/>
        </authorList>
    </citation>
    <scope>NUCLEOTIDE SEQUENCE [LARGE SCALE GENOMIC DNA]</scope>
    <source>
        <strain evidence="2">CGMCC 1.14966</strain>
    </source>
</reference>
<dbReference type="Proteomes" id="UP000637774">
    <property type="component" value="Unassembled WGS sequence"/>
</dbReference>
<sequence length="172" mass="19218">MKTVHWKRANWLATRFVFDLEQQAVGHLLFPSSWNFDAVYTDRDTQLRFAQRSFWTGDVSITQQGEPIGTIRFGVLGGQSLTLVTGERFRLSTGFWQQAASWQKENGETVIRYEHAALGSRGKGIVCSPDALPPALETLLLSSGVYVRQLTQKRTAVMVAIVIPLIAGANRH</sequence>
<proteinExistence type="predicted"/>
<dbReference type="RefSeq" id="WP_188563536.1">
    <property type="nucleotide sequence ID" value="NZ_BMGY01000054.1"/>
</dbReference>
<accession>A0ABQ2AIC5</accession>
<evidence type="ECO:0000313" key="1">
    <source>
        <dbReference type="EMBL" id="GGH90491.1"/>
    </source>
</evidence>
<dbReference type="EMBL" id="BMGY01000054">
    <property type="protein sequence ID" value="GGH90491.1"/>
    <property type="molecule type" value="Genomic_DNA"/>
</dbReference>
<gene>
    <name evidence="1" type="ORF">GCM10011495_36480</name>
</gene>
<keyword evidence="2" id="KW-1185">Reference proteome</keyword>
<organism evidence="1 2">
    <name type="scientific">Hymenobacter frigidus</name>
    <dbReference type="NCBI Taxonomy" id="1524095"/>
    <lineage>
        <taxon>Bacteria</taxon>
        <taxon>Pseudomonadati</taxon>
        <taxon>Bacteroidota</taxon>
        <taxon>Cytophagia</taxon>
        <taxon>Cytophagales</taxon>
        <taxon>Hymenobacteraceae</taxon>
        <taxon>Hymenobacter</taxon>
    </lineage>
</organism>
<evidence type="ECO:0000313" key="2">
    <source>
        <dbReference type="Proteomes" id="UP000637774"/>
    </source>
</evidence>
<name>A0ABQ2AIC5_9BACT</name>
<protein>
    <submittedName>
        <fullName evidence="1">Uncharacterized protein</fullName>
    </submittedName>
</protein>